<evidence type="ECO:0000313" key="7">
    <source>
        <dbReference type="EMBL" id="PNT77792.1"/>
    </source>
</evidence>
<keyword evidence="4" id="KW-0378">Hydrolase</keyword>
<gene>
    <name evidence="7" type="ORF">BRADI_1g68912v3</name>
</gene>
<proteinExistence type="inferred from homology"/>
<evidence type="ECO:0000259" key="6">
    <source>
        <dbReference type="Pfam" id="PF03372"/>
    </source>
</evidence>
<dbReference type="SUPFAM" id="SSF56219">
    <property type="entry name" value="DNase I-like"/>
    <property type="match status" value="1"/>
</dbReference>
<dbReference type="Proteomes" id="UP000008810">
    <property type="component" value="Chromosome 1"/>
</dbReference>
<reference evidence="7 8" key="1">
    <citation type="journal article" date="2010" name="Nature">
        <title>Genome sequencing and analysis of the model grass Brachypodium distachyon.</title>
        <authorList>
            <consortium name="International Brachypodium Initiative"/>
        </authorList>
    </citation>
    <scope>NUCLEOTIDE SEQUENCE [LARGE SCALE GENOMIC DNA]</scope>
    <source>
        <strain evidence="7 8">Bd21</strain>
    </source>
</reference>
<protein>
    <recommendedName>
        <fullName evidence="6">Endonuclease/exonuclease/phosphatase domain-containing protein</fullName>
    </recommendedName>
</protein>
<dbReference type="PANTHER" id="PTHR22748">
    <property type="entry name" value="AP ENDONUCLEASE"/>
    <property type="match status" value="1"/>
</dbReference>
<feature type="domain" description="Endonuclease/exonuclease/phosphatase" evidence="6">
    <location>
        <begin position="10"/>
        <end position="89"/>
    </location>
</feature>
<dbReference type="InterPro" id="IPR036691">
    <property type="entry name" value="Endo/exonu/phosph_ase_sf"/>
</dbReference>
<dbReference type="GO" id="GO:0008081">
    <property type="term" value="F:phosphoric diester hydrolase activity"/>
    <property type="evidence" value="ECO:0000318"/>
    <property type="project" value="GO_Central"/>
</dbReference>
<dbReference type="Gene3D" id="3.60.10.10">
    <property type="entry name" value="Endonuclease/exonuclease/phosphatase"/>
    <property type="match status" value="1"/>
</dbReference>
<dbReference type="PANTHER" id="PTHR22748:SF19">
    <property type="entry name" value="ENDONUCLEASE_EXONUCLEASE_PHOSPHATASE DOMAIN-CONTAINING PROTEIN"/>
    <property type="match status" value="1"/>
</dbReference>
<evidence type="ECO:0000256" key="2">
    <source>
        <dbReference type="ARBA" id="ARBA00007092"/>
    </source>
</evidence>
<feature type="non-terminal residue" evidence="7">
    <location>
        <position position="113"/>
    </location>
</feature>
<evidence type="ECO:0000313" key="9">
    <source>
        <dbReference type="Proteomes" id="UP000008810"/>
    </source>
</evidence>
<dbReference type="Gramene" id="PNT77792">
    <property type="protein sequence ID" value="PNT77792"/>
    <property type="gene ID" value="BRADI_1g68912v3"/>
</dbReference>
<sequence>MSEALCPILCWNVRGLNNVARRAAVCELATAAKVAILCLQETKLASIDDLVACETAGPSRRSRLFLPADGTRGGVAIFWDSDIVSISSPRLGQLSLSAIVTILRSGLAFNIST</sequence>
<dbReference type="OrthoDB" id="691861at2759"/>
<organism evidence="7">
    <name type="scientific">Brachypodium distachyon</name>
    <name type="common">Purple false brome</name>
    <name type="synonym">Trachynia distachya</name>
    <dbReference type="NCBI Taxonomy" id="15368"/>
    <lineage>
        <taxon>Eukaryota</taxon>
        <taxon>Viridiplantae</taxon>
        <taxon>Streptophyta</taxon>
        <taxon>Embryophyta</taxon>
        <taxon>Tracheophyta</taxon>
        <taxon>Spermatophyta</taxon>
        <taxon>Magnoliopsida</taxon>
        <taxon>Liliopsida</taxon>
        <taxon>Poales</taxon>
        <taxon>Poaceae</taxon>
        <taxon>BOP clade</taxon>
        <taxon>Pooideae</taxon>
        <taxon>Stipodae</taxon>
        <taxon>Brachypodieae</taxon>
        <taxon>Brachypodium</taxon>
    </lineage>
</organism>
<keyword evidence="3" id="KW-0479">Metal-binding</keyword>
<evidence type="ECO:0000256" key="1">
    <source>
        <dbReference type="ARBA" id="ARBA00001946"/>
    </source>
</evidence>
<accession>A0A2K2DU49</accession>
<reference evidence="8" key="3">
    <citation type="submission" date="2018-08" db="UniProtKB">
        <authorList>
            <consortium name="EnsemblPlants"/>
        </authorList>
    </citation>
    <scope>IDENTIFICATION</scope>
    <source>
        <strain evidence="8">cv. Bd21</strain>
    </source>
</reference>
<dbReference type="AlphaFoldDB" id="A0A2K2DU49"/>
<dbReference type="GO" id="GO:0006284">
    <property type="term" value="P:base-excision repair"/>
    <property type="evidence" value="ECO:0000318"/>
    <property type="project" value="GO_Central"/>
</dbReference>
<evidence type="ECO:0000256" key="4">
    <source>
        <dbReference type="ARBA" id="ARBA00022801"/>
    </source>
</evidence>
<evidence type="ECO:0000313" key="8">
    <source>
        <dbReference type="EnsemblPlants" id="PNT77792"/>
    </source>
</evidence>
<reference evidence="7" key="2">
    <citation type="submission" date="2017-06" db="EMBL/GenBank/DDBJ databases">
        <title>WGS assembly of Brachypodium distachyon.</title>
        <authorList>
            <consortium name="The International Brachypodium Initiative"/>
            <person name="Lucas S."/>
            <person name="Harmon-Smith M."/>
            <person name="Lail K."/>
            <person name="Tice H."/>
            <person name="Grimwood J."/>
            <person name="Bruce D."/>
            <person name="Barry K."/>
            <person name="Shu S."/>
            <person name="Lindquist E."/>
            <person name="Wang M."/>
            <person name="Pitluck S."/>
            <person name="Vogel J.P."/>
            <person name="Garvin D.F."/>
            <person name="Mockler T.C."/>
            <person name="Schmutz J."/>
            <person name="Rokhsar D."/>
            <person name="Bevan M.W."/>
        </authorList>
    </citation>
    <scope>NUCLEOTIDE SEQUENCE</scope>
    <source>
        <strain evidence="7">Bd21</strain>
    </source>
</reference>
<dbReference type="InterPro" id="IPR004808">
    <property type="entry name" value="AP_endonuc_1"/>
</dbReference>
<comment type="cofactor">
    <cofactor evidence="1">
        <name>Mg(2+)</name>
        <dbReference type="ChEBI" id="CHEBI:18420"/>
    </cofactor>
</comment>
<dbReference type="GO" id="GO:0008311">
    <property type="term" value="F:double-stranded DNA 3'-5' DNA exonuclease activity"/>
    <property type="evidence" value="ECO:0000318"/>
    <property type="project" value="GO_Central"/>
</dbReference>
<name>A0A2K2DU49_BRADI</name>
<dbReference type="InParanoid" id="A0A2K2DU49"/>
<keyword evidence="9" id="KW-1185">Reference proteome</keyword>
<dbReference type="GO" id="GO:0003906">
    <property type="term" value="F:DNA-(apurinic or apyrimidinic site) endonuclease activity"/>
    <property type="evidence" value="ECO:0000318"/>
    <property type="project" value="GO_Central"/>
</dbReference>
<dbReference type="InterPro" id="IPR005135">
    <property type="entry name" value="Endo/exonuclease/phosphatase"/>
</dbReference>
<comment type="similarity">
    <text evidence="2">Belongs to the DNA repair enzymes AP/ExoA family.</text>
</comment>
<dbReference type="GO" id="GO:0005634">
    <property type="term" value="C:nucleus"/>
    <property type="evidence" value="ECO:0000318"/>
    <property type="project" value="GO_Central"/>
</dbReference>
<dbReference type="EMBL" id="CM000880">
    <property type="protein sequence ID" value="PNT77792.1"/>
    <property type="molecule type" value="Genomic_DNA"/>
</dbReference>
<dbReference type="GO" id="GO:0046872">
    <property type="term" value="F:metal ion binding"/>
    <property type="evidence" value="ECO:0007669"/>
    <property type="project" value="UniProtKB-KW"/>
</dbReference>
<dbReference type="EnsemblPlants" id="PNT77792">
    <property type="protein sequence ID" value="PNT77792"/>
    <property type="gene ID" value="BRADI_1g68912v3"/>
</dbReference>
<dbReference type="Pfam" id="PF03372">
    <property type="entry name" value="Exo_endo_phos"/>
    <property type="match status" value="1"/>
</dbReference>
<keyword evidence="5" id="KW-0460">Magnesium</keyword>
<evidence type="ECO:0000256" key="3">
    <source>
        <dbReference type="ARBA" id="ARBA00022723"/>
    </source>
</evidence>
<evidence type="ECO:0000256" key="5">
    <source>
        <dbReference type="ARBA" id="ARBA00022842"/>
    </source>
</evidence>